<evidence type="ECO:0000313" key="1">
    <source>
        <dbReference type="EMBL" id="KAK7359481.1"/>
    </source>
</evidence>
<dbReference type="Proteomes" id="UP001367508">
    <property type="component" value="Unassembled WGS sequence"/>
</dbReference>
<comment type="caution">
    <text evidence="1">The sequence shown here is derived from an EMBL/GenBank/DDBJ whole genome shotgun (WGS) entry which is preliminary data.</text>
</comment>
<sequence length="128" mass="14740">MHIIGNERFKGEDENHIFYYVRQRAQAEAEGELTLQEFLVNLTRVKPNQPFSFLSRSSLSPIPKLVVNGRNPRHIRFHALPFAVEGERASPPCSLHIRILQACLVLSLPRPRPLNTNNNHLSLFFNPF</sequence>
<name>A0AAN9R592_CANGL</name>
<keyword evidence="2" id="KW-1185">Reference proteome</keyword>
<gene>
    <name evidence="1" type="ORF">VNO77_01441</name>
</gene>
<dbReference type="EMBL" id="JAYMYQ010000001">
    <property type="protein sequence ID" value="KAK7359481.1"/>
    <property type="molecule type" value="Genomic_DNA"/>
</dbReference>
<evidence type="ECO:0000313" key="2">
    <source>
        <dbReference type="Proteomes" id="UP001367508"/>
    </source>
</evidence>
<organism evidence="1 2">
    <name type="scientific">Canavalia gladiata</name>
    <name type="common">Sword bean</name>
    <name type="synonym">Dolichos gladiatus</name>
    <dbReference type="NCBI Taxonomy" id="3824"/>
    <lineage>
        <taxon>Eukaryota</taxon>
        <taxon>Viridiplantae</taxon>
        <taxon>Streptophyta</taxon>
        <taxon>Embryophyta</taxon>
        <taxon>Tracheophyta</taxon>
        <taxon>Spermatophyta</taxon>
        <taxon>Magnoliopsida</taxon>
        <taxon>eudicotyledons</taxon>
        <taxon>Gunneridae</taxon>
        <taxon>Pentapetalae</taxon>
        <taxon>rosids</taxon>
        <taxon>fabids</taxon>
        <taxon>Fabales</taxon>
        <taxon>Fabaceae</taxon>
        <taxon>Papilionoideae</taxon>
        <taxon>50 kb inversion clade</taxon>
        <taxon>NPAAA clade</taxon>
        <taxon>indigoferoid/millettioid clade</taxon>
        <taxon>Phaseoleae</taxon>
        <taxon>Canavalia</taxon>
    </lineage>
</organism>
<reference evidence="1 2" key="1">
    <citation type="submission" date="2024-01" db="EMBL/GenBank/DDBJ databases">
        <title>The genomes of 5 underutilized Papilionoideae crops provide insights into root nodulation and disease resistanc.</title>
        <authorList>
            <person name="Jiang F."/>
        </authorList>
    </citation>
    <scope>NUCLEOTIDE SEQUENCE [LARGE SCALE GENOMIC DNA]</scope>
    <source>
        <strain evidence="1">LVBAO_FW01</strain>
        <tissue evidence="1">Leaves</tissue>
    </source>
</reference>
<accession>A0AAN9R592</accession>
<proteinExistence type="predicted"/>
<dbReference type="AlphaFoldDB" id="A0AAN9R592"/>
<protein>
    <submittedName>
        <fullName evidence="1">Uncharacterized protein</fullName>
    </submittedName>
</protein>